<reference evidence="1" key="2">
    <citation type="journal article" date="2015" name="Data Brief">
        <title>Shoot transcriptome of the giant reed, Arundo donax.</title>
        <authorList>
            <person name="Barrero R.A."/>
            <person name="Guerrero F.D."/>
            <person name="Moolhuijzen P."/>
            <person name="Goolsby J.A."/>
            <person name="Tidwell J."/>
            <person name="Bellgard S.E."/>
            <person name="Bellgard M.I."/>
        </authorList>
    </citation>
    <scope>NUCLEOTIDE SEQUENCE</scope>
    <source>
        <tissue evidence="1">Shoot tissue taken approximately 20 cm above the soil surface</tissue>
    </source>
</reference>
<name>A0A0A9HN02_ARUDO</name>
<proteinExistence type="predicted"/>
<reference evidence="1" key="1">
    <citation type="submission" date="2014-09" db="EMBL/GenBank/DDBJ databases">
        <authorList>
            <person name="Magalhaes I.L.F."/>
            <person name="Oliveira U."/>
            <person name="Santos F.R."/>
            <person name="Vidigal T.H.D.A."/>
            <person name="Brescovit A.D."/>
            <person name="Santos A.J."/>
        </authorList>
    </citation>
    <scope>NUCLEOTIDE SEQUENCE</scope>
    <source>
        <tissue evidence="1">Shoot tissue taken approximately 20 cm above the soil surface</tissue>
    </source>
</reference>
<dbReference type="EMBL" id="GBRH01159371">
    <property type="protein sequence ID" value="JAE38525.1"/>
    <property type="molecule type" value="Transcribed_RNA"/>
</dbReference>
<evidence type="ECO:0000313" key="1">
    <source>
        <dbReference type="EMBL" id="JAE38525.1"/>
    </source>
</evidence>
<accession>A0A0A9HN02</accession>
<organism evidence="1">
    <name type="scientific">Arundo donax</name>
    <name type="common">Giant reed</name>
    <name type="synonym">Donax arundinaceus</name>
    <dbReference type="NCBI Taxonomy" id="35708"/>
    <lineage>
        <taxon>Eukaryota</taxon>
        <taxon>Viridiplantae</taxon>
        <taxon>Streptophyta</taxon>
        <taxon>Embryophyta</taxon>
        <taxon>Tracheophyta</taxon>
        <taxon>Spermatophyta</taxon>
        <taxon>Magnoliopsida</taxon>
        <taxon>Liliopsida</taxon>
        <taxon>Poales</taxon>
        <taxon>Poaceae</taxon>
        <taxon>PACMAD clade</taxon>
        <taxon>Arundinoideae</taxon>
        <taxon>Arundineae</taxon>
        <taxon>Arundo</taxon>
    </lineage>
</organism>
<sequence length="49" mass="5384">MVFFAATATACSTVGFVIIADHSNLSGFQHRHALRFCMKGKACLRCVYC</sequence>
<protein>
    <submittedName>
        <fullName evidence="1">Uncharacterized protein</fullName>
    </submittedName>
</protein>
<dbReference type="AlphaFoldDB" id="A0A0A9HN02"/>